<name>A0A813RF05_9BILA</name>
<dbReference type="Proteomes" id="UP000663879">
    <property type="component" value="Unassembled WGS sequence"/>
</dbReference>
<protein>
    <submittedName>
        <fullName evidence="1">Uncharacterized protein</fullName>
    </submittedName>
</protein>
<evidence type="ECO:0000313" key="2">
    <source>
        <dbReference type="Proteomes" id="UP000663879"/>
    </source>
</evidence>
<dbReference type="EMBL" id="CAJNOC010000581">
    <property type="protein sequence ID" value="CAF0779362.1"/>
    <property type="molecule type" value="Genomic_DNA"/>
</dbReference>
<evidence type="ECO:0000313" key="1">
    <source>
        <dbReference type="EMBL" id="CAF0779362.1"/>
    </source>
</evidence>
<keyword evidence="2" id="KW-1185">Reference proteome</keyword>
<proteinExistence type="predicted"/>
<comment type="caution">
    <text evidence="1">The sequence shown here is derived from an EMBL/GenBank/DDBJ whole genome shotgun (WGS) entry which is preliminary data.</text>
</comment>
<dbReference type="OrthoDB" id="10569465at2759"/>
<reference evidence="1" key="1">
    <citation type="submission" date="2021-02" db="EMBL/GenBank/DDBJ databases">
        <authorList>
            <person name="Nowell W R."/>
        </authorList>
    </citation>
    <scope>NUCLEOTIDE SEQUENCE</scope>
    <source>
        <strain evidence="1">Ploen Becks lab</strain>
    </source>
</reference>
<sequence length="312" mass="36752">MKNFLEISSIKPKITITNSQLYRKFSEYEFKNDSSLRKEIESDYRNSVTRILNDEELCNKFKENLVENILVNEYKTIKSSNIDNSLKKSLKKYTNQAKLVRISKKATQKKFKSPFKYDGDNFVILNNSFEKINSAPNLKNRIELKVKIKRSMSQNFPIDRRNNSMISFKTMQSSNPDSQNGNICQDQNKNLNLNSRSITRNQKQIKAKSMDVDKWINVHKRRSTIISKDLNHQINGNDLLKNLEIYSKSSQTKSRSIRELSELTVLDLIQERKNREIKENIRNLRRKHALNEFNSIVVRIKAFLDDLDNYMI</sequence>
<organism evidence="1 2">
    <name type="scientific">Brachionus calyciflorus</name>
    <dbReference type="NCBI Taxonomy" id="104777"/>
    <lineage>
        <taxon>Eukaryota</taxon>
        <taxon>Metazoa</taxon>
        <taxon>Spiralia</taxon>
        <taxon>Gnathifera</taxon>
        <taxon>Rotifera</taxon>
        <taxon>Eurotatoria</taxon>
        <taxon>Monogononta</taxon>
        <taxon>Pseudotrocha</taxon>
        <taxon>Ploima</taxon>
        <taxon>Brachionidae</taxon>
        <taxon>Brachionus</taxon>
    </lineage>
</organism>
<dbReference type="AlphaFoldDB" id="A0A813RF05"/>
<accession>A0A813RF05</accession>
<gene>
    <name evidence="1" type="ORF">OXX778_LOCUS5374</name>
</gene>